<dbReference type="EMBL" id="SSXH01000045">
    <property type="protein sequence ID" value="THJ75771.1"/>
    <property type="molecule type" value="Genomic_DNA"/>
</dbReference>
<dbReference type="PROSITE" id="PS50977">
    <property type="entry name" value="HTH_TETR_2"/>
    <property type="match status" value="1"/>
</dbReference>
<dbReference type="InterPro" id="IPR050109">
    <property type="entry name" value="HTH-type_TetR-like_transc_reg"/>
</dbReference>
<dbReference type="GO" id="GO:0000976">
    <property type="term" value="F:transcription cis-regulatory region binding"/>
    <property type="evidence" value="ECO:0007669"/>
    <property type="project" value="TreeGrafter"/>
</dbReference>
<evidence type="ECO:0000256" key="1">
    <source>
        <dbReference type="ARBA" id="ARBA00023015"/>
    </source>
</evidence>
<dbReference type="InterPro" id="IPR036271">
    <property type="entry name" value="Tet_transcr_reg_TetR-rel_C_sf"/>
</dbReference>
<comment type="caution">
    <text evidence="6">The sequence shown here is derived from an EMBL/GenBank/DDBJ whole genome shotgun (WGS) entry which is preliminary data.</text>
</comment>
<dbReference type="InterPro" id="IPR001647">
    <property type="entry name" value="HTH_TetR"/>
</dbReference>
<dbReference type="GO" id="GO:0003700">
    <property type="term" value="F:DNA-binding transcription factor activity"/>
    <property type="evidence" value="ECO:0007669"/>
    <property type="project" value="TreeGrafter"/>
</dbReference>
<dbReference type="AlphaFoldDB" id="A0A4S5ETG8"/>
<dbReference type="Gene3D" id="1.10.357.10">
    <property type="entry name" value="Tetracycline Repressor, domain 2"/>
    <property type="match status" value="1"/>
</dbReference>
<keyword evidence="1" id="KW-0805">Transcription regulation</keyword>
<feature type="DNA-binding region" description="H-T-H motif" evidence="4">
    <location>
        <begin position="46"/>
        <end position="65"/>
    </location>
</feature>
<dbReference type="InterPro" id="IPR009057">
    <property type="entry name" value="Homeodomain-like_sf"/>
</dbReference>
<dbReference type="PANTHER" id="PTHR30055:SF220">
    <property type="entry name" value="TETR-FAMILY REGULATORY PROTEIN"/>
    <property type="match status" value="1"/>
</dbReference>
<accession>A0A4S5ETG8</accession>
<keyword evidence="3" id="KW-0804">Transcription</keyword>
<evidence type="ECO:0000256" key="3">
    <source>
        <dbReference type="ARBA" id="ARBA00023163"/>
    </source>
</evidence>
<dbReference type="SUPFAM" id="SSF48498">
    <property type="entry name" value="Tetracyclin repressor-like, C-terminal domain"/>
    <property type="match status" value="1"/>
</dbReference>
<name>A0A4S5ETG8_9ACTN</name>
<keyword evidence="2 4" id="KW-0238">DNA-binding</keyword>
<dbReference type="PANTHER" id="PTHR30055">
    <property type="entry name" value="HTH-TYPE TRANSCRIPTIONAL REGULATOR RUTR"/>
    <property type="match status" value="1"/>
</dbReference>
<sequence length="219" mass="23291">MRQGVDQHADSDTDPNARPYHHGALRAQLIAAGLDLVAAEGVGALSLRRLAREVGVSSGAPYHHFADRAALFAAIVVDGHDLLFSRLDAVRAGSSDAVAALRELLVAYASFAADHSAHMRVMLRPELAEPAVHPEVTAAGARPIELLRSTVLAAQDEGAVPPGDPEPVLHMIWSLAVGYVTLWLDGPVEARCTALGTTPDEMIRRVASTVEALLRRPRA</sequence>
<reference evidence="6 7" key="1">
    <citation type="submission" date="2019-04" db="EMBL/GenBank/DDBJ databases">
        <title>Draft genome sequences for three unisolated Alnus-infective Frankia Sp+ strains, AgTrS, AiOr and AvVan, the first sequenced Frankia strains able to sporulate in-planta.</title>
        <authorList>
            <person name="Bethencourt L."/>
            <person name="Vautrin F."/>
            <person name="Taib N."/>
            <person name="Dubost A."/>
            <person name="Castro-Garcia L."/>
            <person name="Imbaud O."/>
            <person name="Abrouk D."/>
            <person name="Fournier P."/>
            <person name="Briolay J."/>
            <person name="Nguyen A."/>
            <person name="Normand P."/>
            <person name="Fernandez M.P."/>
            <person name="Brochier-Armanet C."/>
            <person name="Herrera-Belaroussi A."/>
        </authorList>
    </citation>
    <scope>NUCLEOTIDE SEQUENCE [LARGE SCALE GENOMIC DNA]</scope>
    <source>
        <strain evidence="6 7">AvVan</strain>
    </source>
</reference>
<dbReference type="PRINTS" id="PR00455">
    <property type="entry name" value="HTHTETR"/>
</dbReference>
<evidence type="ECO:0000313" key="7">
    <source>
        <dbReference type="Proteomes" id="UP000305282"/>
    </source>
</evidence>
<gene>
    <name evidence="6" type="ORF">E7Y31_03545</name>
</gene>
<proteinExistence type="predicted"/>
<evidence type="ECO:0000256" key="2">
    <source>
        <dbReference type="ARBA" id="ARBA00023125"/>
    </source>
</evidence>
<dbReference type="Pfam" id="PF00440">
    <property type="entry name" value="TetR_N"/>
    <property type="match status" value="1"/>
</dbReference>
<evidence type="ECO:0000259" key="5">
    <source>
        <dbReference type="PROSITE" id="PS50977"/>
    </source>
</evidence>
<dbReference type="SUPFAM" id="SSF46689">
    <property type="entry name" value="Homeodomain-like"/>
    <property type="match status" value="1"/>
</dbReference>
<evidence type="ECO:0000256" key="4">
    <source>
        <dbReference type="PROSITE-ProRule" id="PRU00335"/>
    </source>
</evidence>
<protein>
    <submittedName>
        <fullName evidence="6">TetR/AcrR family transcriptional regulator</fullName>
    </submittedName>
</protein>
<evidence type="ECO:0000313" key="6">
    <source>
        <dbReference type="EMBL" id="THJ75771.1"/>
    </source>
</evidence>
<dbReference type="OrthoDB" id="3173376at2"/>
<organism evidence="6 7">
    <name type="scientific">Candidatus Frankia alpina</name>
    <dbReference type="NCBI Taxonomy" id="2699483"/>
    <lineage>
        <taxon>Bacteria</taxon>
        <taxon>Bacillati</taxon>
        <taxon>Actinomycetota</taxon>
        <taxon>Actinomycetes</taxon>
        <taxon>Frankiales</taxon>
        <taxon>Frankiaceae</taxon>
        <taxon>Frankia</taxon>
    </lineage>
</organism>
<feature type="domain" description="HTH tetR-type" evidence="5">
    <location>
        <begin position="23"/>
        <end position="83"/>
    </location>
</feature>
<dbReference type="RefSeq" id="WP_136446906.1">
    <property type="nucleotide sequence ID" value="NZ_SSXH01000045.1"/>
</dbReference>
<keyword evidence="7" id="KW-1185">Reference proteome</keyword>
<dbReference type="Pfam" id="PF13305">
    <property type="entry name" value="TetR_C_33"/>
    <property type="match status" value="1"/>
</dbReference>
<dbReference type="Proteomes" id="UP000305282">
    <property type="component" value="Unassembled WGS sequence"/>
</dbReference>
<dbReference type="InterPro" id="IPR025996">
    <property type="entry name" value="MT1864/Rv1816-like_C"/>
</dbReference>